<dbReference type="InterPro" id="IPR003112">
    <property type="entry name" value="Olfac-like_dom"/>
</dbReference>
<keyword evidence="7" id="KW-1185">Reference proteome</keyword>
<evidence type="ECO:0000313" key="6">
    <source>
        <dbReference type="EMBL" id="KAJ8341532.1"/>
    </source>
</evidence>
<dbReference type="GO" id="GO:0007165">
    <property type="term" value="P:signal transduction"/>
    <property type="evidence" value="ECO:0007669"/>
    <property type="project" value="TreeGrafter"/>
</dbReference>
<name>A0A9Q1EMI7_SYNKA</name>
<proteinExistence type="predicted"/>
<dbReference type="Pfam" id="PF02191">
    <property type="entry name" value="OLF"/>
    <property type="match status" value="1"/>
</dbReference>
<evidence type="ECO:0000313" key="7">
    <source>
        <dbReference type="Proteomes" id="UP001152622"/>
    </source>
</evidence>
<dbReference type="PROSITE" id="PS51132">
    <property type="entry name" value="OLF"/>
    <property type="match status" value="1"/>
</dbReference>
<evidence type="ECO:0000259" key="5">
    <source>
        <dbReference type="PROSITE" id="PS51132"/>
    </source>
</evidence>
<gene>
    <name evidence="6" type="ORF">SKAU_G00338230</name>
</gene>
<evidence type="ECO:0000256" key="1">
    <source>
        <dbReference type="ARBA" id="ARBA00004613"/>
    </source>
</evidence>
<comment type="subcellular location">
    <subcellularLocation>
        <location evidence="1">Secreted</location>
    </subcellularLocation>
</comment>
<dbReference type="AlphaFoldDB" id="A0A9Q1EMI7"/>
<keyword evidence="2" id="KW-0964">Secreted</keyword>
<dbReference type="PANTHER" id="PTHR23192">
    <property type="entry name" value="OLFACTOMEDIN-RELATED"/>
    <property type="match status" value="1"/>
</dbReference>
<reference evidence="6" key="1">
    <citation type="journal article" date="2023" name="Science">
        <title>Genome structures resolve the early diversification of teleost fishes.</title>
        <authorList>
            <person name="Parey E."/>
            <person name="Louis A."/>
            <person name="Montfort J."/>
            <person name="Bouchez O."/>
            <person name="Roques C."/>
            <person name="Iampietro C."/>
            <person name="Lluch J."/>
            <person name="Castinel A."/>
            <person name="Donnadieu C."/>
            <person name="Desvignes T."/>
            <person name="Floi Bucao C."/>
            <person name="Jouanno E."/>
            <person name="Wen M."/>
            <person name="Mejri S."/>
            <person name="Dirks R."/>
            <person name="Jansen H."/>
            <person name="Henkel C."/>
            <person name="Chen W.J."/>
            <person name="Zahm M."/>
            <person name="Cabau C."/>
            <person name="Klopp C."/>
            <person name="Thompson A.W."/>
            <person name="Robinson-Rechavi M."/>
            <person name="Braasch I."/>
            <person name="Lecointre G."/>
            <person name="Bobe J."/>
            <person name="Postlethwait J.H."/>
            <person name="Berthelot C."/>
            <person name="Roest Crollius H."/>
            <person name="Guiguen Y."/>
        </authorList>
    </citation>
    <scope>NUCLEOTIDE SEQUENCE</scope>
    <source>
        <strain evidence="6">WJC10195</strain>
    </source>
</reference>
<feature type="domain" description="Olfactomedin-like" evidence="5">
    <location>
        <begin position="36"/>
        <end position="378"/>
    </location>
</feature>
<dbReference type="OrthoDB" id="8626508at2759"/>
<evidence type="ECO:0000256" key="2">
    <source>
        <dbReference type="ARBA" id="ARBA00022525"/>
    </source>
</evidence>
<dbReference type="GO" id="GO:0005615">
    <property type="term" value="C:extracellular space"/>
    <property type="evidence" value="ECO:0007669"/>
    <property type="project" value="TreeGrafter"/>
</dbReference>
<feature type="chain" id="PRO_5040315738" description="Olfactomedin-like domain-containing protein" evidence="4">
    <location>
        <begin position="17"/>
        <end position="388"/>
    </location>
</feature>
<organism evidence="6 7">
    <name type="scientific">Synaphobranchus kaupii</name>
    <name type="common">Kaup's arrowtooth eel</name>
    <dbReference type="NCBI Taxonomy" id="118154"/>
    <lineage>
        <taxon>Eukaryota</taxon>
        <taxon>Metazoa</taxon>
        <taxon>Chordata</taxon>
        <taxon>Craniata</taxon>
        <taxon>Vertebrata</taxon>
        <taxon>Euteleostomi</taxon>
        <taxon>Actinopterygii</taxon>
        <taxon>Neopterygii</taxon>
        <taxon>Teleostei</taxon>
        <taxon>Anguilliformes</taxon>
        <taxon>Synaphobranchidae</taxon>
        <taxon>Synaphobranchus</taxon>
    </lineage>
</organism>
<feature type="signal peptide" evidence="4">
    <location>
        <begin position="1"/>
        <end position="16"/>
    </location>
</feature>
<dbReference type="PANTHER" id="PTHR23192:SF7">
    <property type="entry name" value="OLFACTOMEDIN-4"/>
    <property type="match status" value="1"/>
</dbReference>
<dbReference type="InterPro" id="IPR050605">
    <property type="entry name" value="Olfactomedin-like_domain"/>
</dbReference>
<protein>
    <recommendedName>
        <fullName evidence="5">Olfactomedin-like domain-containing protein</fullName>
    </recommendedName>
</protein>
<dbReference type="Proteomes" id="UP001152622">
    <property type="component" value="Chromosome 15"/>
</dbReference>
<comment type="caution">
    <text evidence="3">Lacks conserved residue(s) required for the propagation of feature annotation.</text>
</comment>
<evidence type="ECO:0000256" key="4">
    <source>
        <dbReference type="SAM" id="SignalP"/>
    </source>
</evidence>
<keyword evidence="4" id="KW-0732">Signal</keyword>
<evidence type="ECO:0000256" key="3">
    <source>
        <dbReference type="PROSITE-ProRule" id="PRU00446"/>
    </source>
</evidence>
<accession>A0A9Q1EMI7</accession>
<dbReference type="SMART" id="SM00284">
    <property type="entry name" value="OLF"/>
    <property type="match status" value="1"/>
</dbReference>
<sequence>MISALLFFVLLRSTYAWEPPGHWRERNGTVEDGECACKAFLPGTTFPMGQLVMVEESAVEIRRALELEISKIIMYESKLEIYVEKIINLTVQVELMENDPDSYNVLHMQEVKTEIKQVEVLIIELQGSIQVSSSSLKIISQEVSSMIGVLSQLESFDTNRVLVMRREYTKLQLKLEECESRYDEIFNPNIGSCKHGGISRISKPIISQLNAHLSTSYIYGGWGKDSKPQPGFESIVLPQASLRFSYSYSSDQNFDFAADENGLWVTYSTENSKGMMLIAKIDVATFGVEQVWETSLFRPSVGNAFMVCGVLYATRSMNIHTEEIFYSFDTNTGKESHISIPFEKFQERYFNLDYNPTDQKLYMYNDGYYVSYHVWFDHTTVNGPQLLI</sequence>
<comment type="caution">
    <text evidence="6">The sequence shown here is derived from an EMBL/GenBank/DDBJ whole genome shotgun (WGS) entry which is preliminary data.</text>
</comment>
<dbReference type="EMBL" id="JAINUF010000015">
    <property type="protein sequence ID" value="KAJ8341532.1"/>
    <property type="molecule type" value="Genomic_DNA"/>
</dbReference>